<feature type="transmembrane region" description="Helical" evidence="1">
    <location>
        <begin position="41"/>
        <end position="64"/>
    </location>
</feature>
<comment type="caution">
    <text evidence="2">The sequence shown here is derived from an EMBL/GenBank/DDBJ whole genome shotgun (WGS) entry which is preliminary data.</text>
</comment>
<gene>
    <name evidence="2" type="ORF">DRP43_04215</name>
</gene>
<keyword evidence="1" id="KW-0812">Transmembrane</keyword>
<sequence length="171" mass="18835">MDNKQIAIRKIALTSLFSATAIGLGYALAPIPNVELITATLFLSGYILSWKYGIYSAVITYLVFSIFNPFGFSHPLLLTSQVIGGIAAVIAGNISRKYKNLIIFILSGFLITLFYDVITNIAGYLVFVSEQTLIVYIAGGIVFCLIHIISNIFIFGLILFPLQRLFEKLAI</sequence>
<dbReference type="Proteomes" id="UP000271125">
    <property type="component" value="Unassembled WGS sequence"/>
</dbReference>
<reference evidence="2 3" key="1">
    <citation type="submission" date="2018-06" db="EMBL/GenBank/DDBJ databases">
        <title>Extensive metabolic versatility and redundancy in microbially diverse, dynamic hydrothermal sediments.</title>
        <authorList>
            <person name="Dombrowski N."/>
            <person name="Teske A."/>
            <person name="Baker B.J."/>
        </authorList>
    </citation>
    <scope>NUCLEOTIDE SEQUENCE [LARGE SCALE GENOMIC DNA]</scope>
    <source>
        <strain evidence="2">B10_G13</strain>
    </source>
</reference>
<accession>A0A660SHZ7</accession>
<evidence type="ECO:0000313" key="3">
    <source>
        <dbReference type="Proteomes" id="UP000271125"/>
    </source>
</evidence>
<feature type="transmembrane region" description="Helical" evidence="1">
    <location>
        <begin position="133"/>
        <end position="160"/>
    </location>
</feature>
<dbReference type="Pfam" id="PF12822">
    <property type="entry name" value="ECF_trnsprt"/>
    <property type="match status" value="1"/>
</dbReference>
<protein>
    <recommendedName>
        <fullName evidence="4">ECF transporter S component</fullName>
    </recommendedName>
</protein>
<keyword evidence="1" id="KW-0472">Membrane</keyword>
<feature type="transmembrane region" description="Helical" evidence="1">
    <location>
        <begin position="101"/>
        <end position="127"/>
    </location>
</feature>
<dbReference type="Gene3D" id="1.10.1760.20">
    <property type="match status" value="1"/>
</dbReference>
<dbReference type="InterPro" id="IPR024529">
    <property type="entry name" value="ECF_trnsprt_substrate-spec"/>
</dbReference>
<evidence type="ECO:0000256" key="1">
    <source>
        <dbReference type="SAM" id="Phobius"/>
    </source>
</evidence>
<dbReference type="AlphaFoldDB" id="A0A660SHZ7"/>
<organism evidence="2 3">
    <name type="scientific">candidate division TA06 bacterium</name>
    <dbReference type="NCBI Taxonomy" id="2250710"/>
    <lineage>
        <taxon>Bacteria</taxon>
        <taxon>Bacteria division TA06</taxon>
    </lineage>
</organism>
<proteinExistence type="predicted"/>
<evidence type="ECO:0008006" key="4">
    <source>
        <dbReference type="Google" id="ProtNLM"/>
    </source>
</evidence>
<dbReference type="EMBL" id="QNBD01000180">
    <property type="protein sequence ID" value="RKX69600.1"/>
    <property type="molecule type" value="Genomic_DNA"/>
</dbReference>
<evidence type="ECO:0000313" key="2">
    <source>
        <dbReference type="EMBL" id="RKX69600.1"/>
    </source>
</evidence>
<feature type="transmembrane region" description="Helical" evidence="1">
    <location>
        <begin position="76"/>
        <end position="94"/>
    </location>
</feature>
<name>A0A660SHZ7_UNCT6</name>
<keyword evidence="1" id="KW-1133">Transmembrane helix</keyword>
<feature type="transmembrane region" description="Helical" evidence="1">
    <location>
        <begin position="6"/>
        <end position="29"/>
    </location>
</feature>